<dbReference type="EMBL" id="QGKW02001911">
    <property type="protein sequence ID" value="KAF2568646.1"/>
    <property type="molecule type" value="Genomic_DNA"/>
</dbReference>
<dbReference type="PANTHER" id="PTHR21732">
    <property type="entry name" value="MYB/SANT-LIKE DNA-BINDING DOMAIN-CONTAINING PROTEIN 4"/>
    <property type="match status" value="1"/>
</dbReference>
<dbReference type="InterPro" id="IPR026162">
    <property type="entry name" value="MSANTD4"/>
</dbReference>
<gene>
    <name evidence="1" type="ORF">F2Q68_00024438</name>
</gene>
<evidence type="ECO:0000313" key="1">
    <source>
        <dbReference type="EMBL" id="KAF2568646.1"/>
    </source>
</evidence>
<reference evidence="1" key="1">
    <citation type="submission" date="2019-12" db="EMBL/GenBank/DDBJ databases">
        <title>Genome sequencing and annotation of Brassica cretica.</title>
        <authorList>
            <person name="Studholme D.J."/>
            <person name="Sarris P.F."/>
        </authorList>
    </citation>
    <scope>NUCLEOTIDE SEQUENCE</scope>
    <source>
        <strain evidence="1">PFS-001/15</strain>
        <tissue evidence="1">Leaf</tissue>
    </source>
</reference>
<dbReference type="PANTHER" id="PTHR21732:SF0">
    <property type="entry name" value="MYB_SANT-LIKE DNA-BINDING DOMAIN-CONTAINING PROTEIN 4"/>
    <property type="match status" value="1"/>
</dbReference>
<accession>A0A8S9IH47</accession>
<proteinExistence type="predicted"/>
<dbReference type="AlphaFoldDB" id="A0A8S9IH47"/>
<sequence length="247" mass="28397">MSLPDYFPSTSIYQNMNFLFWKRKEVAPLRPQFDTFLWICWYIWKARNDKLFNGKDVSPLATDVPQSTDHYMERATGENDVPQSTDHYMEPAQHGVQDVLNISTEVHVFHRTRLNLDHARLDKDHTRLDMDHARLDLDHARLDLVHEISQNDRDFSLLARLAYTACTDDRADDLSTLFDPIMDFSFENFSKARILTLSEDLGFVGMQLVRSERPAALADRPAYVLILTALDLAGSDASGQKPNSHLV</sequence>
<comment type="caution">
    <text evidence="1">The sequence shown here is derived from an EMBL/GenBank/DDBJ whole genome shotgun (WGS) entry which is preliminary data.</text>
</comment>
<evidence type="ECO:0000313" key="2">
    <source>
        <dbReference type="Proteomes" id="UP000712281"/>
    </source>
</evidence>
<dbReference type="Proteomes" id="UP000712281">
    <property type="component" value="Unassembled WGS sequence"/>
</dbReference>
<organism evidence="1 2">
    <name type="scientific">Brassica cretica</name>
    <name type="common">Mustard</name>
    <dbReference type="NCBI Taxonomy" id="69181"/>
    <lineage>
        <taxon>Eukaryota</taxon>
        <taxon>Viridiplantae</taxon>
        <taxon>Streptophyta</taxon>
        <taxon>Embryophyta</taxon>
        <taxon>Tracheophyta</taxon>
        <taxon>Spermatophyta</taxon>
        <taxon>Magnoliopsida</taxon>
        <taxon>eudicotyledons</taxon>
        <taxon>Gunneridae</taxon>
        <taxon>Pentapetalae</taxon>
        <taxon>rosids</taxon>
        <taxon>malvids</taxon>
        <taxon>Brassicales</taxon>
        <taxon>Brassicaceae</taxon>
        <taxon>Brassiceae</taxon>
        <taxon>Brassica</taxon>
    </lineage>
</organism>
<name>A0A8S9IH47_BRACR</name>
<protein>
    <submittedName>
        <fullName evidence="1">Uncharacterized protein</fullName>
    </submittedName>
</protein>